<dbReference type="Gene3D" id="3.40.5.90">
    <property type="entry name" value="CDGSH iron-sulfur domain, mitoNEET-type"/>
    <property type="match status" value="4"/>
</dbReference>
<dbReference type="InterPro" id="IPR002932">
    <property type="entry name" value="Glu_synthdom"/>
</dbReference>
<comment type="similarity">
    <text evidence="1 7">Belongs to the glutamate synthase family.</text>
</comment>
<dbReference type="EMBL" id="SNZJ01000007">
    <property type="protein sequence ID" value="TDR54328.1"/>
    <property type="molecule type" value="Genomic_DNA"/>
</dbReference>
<dbReference type="PANTHER" id="PTHR43819:SF1">
    <property type="entry name" value="ARCHAEAL-TYPE GLUTAMATE SYNTHASE [NADPH]"/>
    <property type="match status" value="1"/>
</dbReference>
<dbReference type="InterPro" id="IPR013785">
    <property type="entry name" value="Aldolase_TIM"/>
</dbReference>
<dbReference type="InterPro" id="IPR024188">
    <property type="entry name" value="GltB"/>
</dbReference>
<evidence type="ECO:0000256" key="8">
    <source>
        <dbReference type="SAM" id="MobiDB-lite"/>
    </source>
</evidence>
<keyword evidence="4" id="KW-0560">Oxidoreductase</keyword>
<evidence type="ECO:0000259" key="9">
    <source>
        <dbReference type="SMART" id="SM00704"/>
    </source>
</evidence>
<dbReference type="InterPro" id="IPR043578">
    <property type="entry name" value="GltB_archl_type"/>
</dbReference>
<gene>
    <name evidence="10" type="ORF">DFP85_107101</name>
</gene>
<dbReference type="CDD" id="cd02808">
    <property type="entry name" value="GltS_FMN"/>
    <property type="match status" value="1"/>
</dbReference>
<organism evidence="10 11">
    <name type="scientific">Halomonas ventosae</name>
    <dbReference type="NCBI Taxonomy" id="229007"/>
    <lineage>
        <taxon>Bacteria</taxon>
        <taxon>Pseudomonadati</taxon>
        <taxon>Pseudomonadota</taxon>
        <taxon>Gammaproteobacteria</taxon>
        <taxon>Oceanospirillales</taxon>
        <taxon>Halomonadaceae</taxon>
        <taxon>Halomonas</taxon>
    </lineage>
</organism>
<feature type="region of interest" description="Disordered" evidence="8">
    <location>
        <begin position="78"/>
        <end position="106"/>
    </location>
</feature>
<feature type="domain" description="Iron-binding zinc finger CDGSH type" evidence="9">
    <location>
        <begin position="9"/>
        <end position="46"/>
    </location>
</feature>
<dbReference type="PIRSF" id="PIRSF006429">
    <property type="entry name" value="GOGAT_lg_2"/>
    <property type="match status" value="1"/>
</dbReference>
<dbReference type="GO" id="GO:0006537">
    <property type="term" value="P:glutamate biosynthetic process"/>
    <property type="evidence" value="ECO:0007669"/>
    <property type="project" value="InterPro"/>
</dbReference>
<dbReference type="SUPFAM" id="SSF51395">
    <property type="entry name" value="FMN-linked oxidoreductases"/>
    <property type="match status" value="1"/>
</dbReference>
<evidence type="ECO:0000256" key="7">
    <source>
        <dbReference type="PIRNR" id="PIRNR006429"/>
    </source>
</evidence>
<dbReference type="GO" id="GO:0005737">
    <property type="term" value="C:cytoplasm"/>
    <property type="evidence" value="ECO:0007669"/>
    <property type="project" value="UniProtKB-ARBA"/>
</dbReference>
<keyword evidence="2" id="KW-0001">2Fe-2S</keyword>
<dbReference type="InterPro" id="IPR042216">
    <property type="entry name" value="MitoNEET_CISD"/>
</dbReference>
<feature type="compositionally biased region" description="Basic and acidic residues" evidence="8">
    <location>
        <begin position="78"/>
        <end position="89"/>
    </location>
</feature>
<protein>
    <submittedName>
        <fullName evidence="10">Glutamate synthase domain-containing protein 2</fullName>
    </submittedName>
</protein>
<evidence type="ECO:0000256" key="3">
    <source>
        <dbReference type="ARBA" id="ARBA00022723"/>
    </source>
</evidence>
<evidence type="ECO:0000313" key="10">
    <source>
        <dbReference type="EMBL" id="TDR54328.1"/>
    </source>
</evidence>
<evidence type="ECO:0000256" key="6">
    <source>
        <dbReference type="ARBA" id="ARBA00023014"/>
    </source>
</evidence>
<dbReference type="AlphaFoldDB" id="A0A4R6ZPE6"/>
<evidence type="ECO:0000256" key="4">
    <source>
        <dbReference type="ARBA" id="ARBA00023002"/>
    </source>
</evidence>
<evidence type="ECO:0000256" key="5">
    <source>
        <dbReference type="ARBA" id="ARBA00023004"/>
    </source>
</evidence>
<dbReference type="PANTHER" id="PTHR43819">
    <property type="entry name" value="ARCHAEAL-TYPE GLUTAMATE SYNTHASE [NADPH]"/>
    <property type="match status" value="1"/>
</dbReference>
<dbReference type="RefSeq" id="WP_243737236.1">
    <property type="nucleotide sequence ID" value="NZ_SNZJ01000007.1"/>
</dbReference>
<dbReference type="GO" id="GO:0015930">
    <property type="term" value="F:glutamate synthase activity"/>
    <property type="evidence" value="ECO:0007669"/>
    <property type="project" value="InterPro"/>
</dbReference>
<feature type="domain" description="Iron-binding zinc finger CDGSH type" evidence="9">
    <location>
        <begin position="108"/>
        <end position="145"/>
    </location>
</feature>
<dbReference type="Proteomes" id="UP000295212">
    <property type="component" value="Unassembled WGS sequence"/>
</dbReference>
<dbReference type="Gene3D" id="3.20.20.70">
    <property type="entry name" value="Aldolase class I"/>
    <property type="match status" value="1"/>
</dbReference>
<feature type="domain" description="Iron-binding zinc finger CDGSH type" evidence="9">
    <location>
        <begin position="47"/>
        <end position="82"/>
    </location>
</feature>
<dbReference type="PIRSF" id="PIRSF500061">
    <property type="entry name" value="GOGAT_lg2_archl"/>
    <property type="match status" value="1"/>
</dbReference>
<name>A0A4R6ZPE6_9GAMM</name>
<proteinExistence type="inferred from homology"/>
<feature type="region of interest" description="Disordered" evidence="8">
    <location>
        <begin position="173"/>
        <end position="215"/>
    </location>
</feature>
<dbReference type="Pfam" id="PF01645">
    <property type="entry name" value="Glu_synthase"/>
    <property type="match status" value="1"/>
</dbReference>
<dbReference type="GO" id="GO:0046872">
    <property type="term" value="F:metal ion binding"/>
    <property type="evidence" value="ECO:0007669"/>
    <property type="project" value="UniProtKB-KW"/>
</dbReference>
<feature type="compositionally biased region" description="Basic and acidic residues" evidence="8">
    <location>
        <begin position="174"/>
        <end position="183"/>
    </location>
</feature>
<sequence>MSQPVIADNKPATVKLTKGKEYAFCRCGRSASQPFCDGSHAGTGFTPKSFVAEQDGEATLCQCKHTADAPFCDGTHQRFSDDQVGKEAPSEQASGEEATASGPVIADNKPATVTLTKGKEYAFCRCGRSADQPFCDGSHAGTGFTPKSFVAEQDGEATLCQCKHTADAPFCDGTHQRFSDDQVGKQAPGEKQGESESDEPPQSKAPEAKATREEPTVAFIHRLAREGLEQMGPHGPTTAMGVPRHTLPHWDDLQIMAAQLATQPLMEEAEVATELVIGPEAKKPLTLSMPLFVSDMSFGALSEEAKVALARGAERAGTGICSGEGGMLPEEQQENSRYFYELASARFGYREELLEKVQAFHFKGGQGAKTGTGGHLPGNKNTGRIAEVRGIPEGEPAVSPPTFQDLHTVQDFRRFADRVREVTGGIPVGFKLSANHIERDIQFALDAGADYLILDGRGGATGAAPALFRDHISVPTIPALARARRHLDDQGASGRVTLIVTGGLRVPSDFVKALALGADGIAIANSAIQSIGCVAARICNTNNCPAGVATQRKDLRQRLDVDKSAHQLQNFLEASVSLMQVMARACGHDRLDQFNREDLATWHREMALLSGVRYAGVLDPRG</sequence>
<evidence type="ECO:0000256" key="1">
    <source>
        <dbReference type="ARBA" id="ARBA00009716"/>
    </source>
</evidence>
<keyword evidence="3" id="KW-0479">Metal-binding</keyword>
<keyword evidence="6" id="KW-0411">Iron-sulfur</keyword>
<dbReference type="SMART" id="SM00704">
    <property type="entry name" value="ZnF_CDGSH"/>
    <property type="match status" value="4"/>
</dbReference>
<feature type="compositionally biased region" description="Basic and acidic residues" evidence="8">
    <location>
        <begin position="206"/>
        <end position="215"/>
    </location>
</feature>
<dbReference type="InterPro" id="IPR018967">
    <property type="entry name" value="FeS-contain_CDGSH-typ"/>
</dbReference>
<evidence type="ECO:0000313" key="11">
    <source>
        <dbReference type="Proteomes" id="UP000295212"/>
    </source>
</evidence>
<reference evidence="10 11" key="1">
    <citation type="submission" date="2019-03" db="EMBL/GenBank/DDBJ databases">
        <title>Genomic Encyclopedia of Type Strains, Phase III (KMG-III): the genomes of soil and plant-associated and newly described type strains.</title>
        <authorList>
            <person name="Whitman W."/>
        </authorList>
    </citation>
    <scope>NUCLEOTIDE SEQUENCE [LARGE SCALE GENOMIC DNA]</scope>
    <source>
        <strain evidence="10 11">CECT 5797</strain>
    </source>
</reference>
<dbReference type="GO" id="GO:0051537">
    <property type="term" value="F:2 iron, 2 sulfur cluster binding"/>
    <property type="evidence" value="ECO:0007669"/>
    <property type="project" value="UniProtKB-KW"/>
</dbReference>
<feature type="domain" description="Iron-binding zinc finger CDGSH type" evidence="9">
    <location>
        <begin position="146"/>
        <end position="181"/>
    </location>
</feature>
<dbReference type="Pfam" id="PF09360">
    <property type="entry name" value="zf-CDGSH"/>
    <property type="match status" value="2"/>
</dbReference>
<keyword evidence="5" id="KW-0408">Iron</keyword>
<accession>A0A4R6ZPE6</accession>
<comment type="caution">
    <text evidence="10">The sequence shown here is derived from an EMBL/GenBank/DDBJ whole genome shotgun (WGS) entry which is preliminary data.</text>
</comment>
<evidence type="ECO:0000256" key="2">
    <source>
        <dbReference type="ARBA" id="ARBA00022714"/>
    </source>
</evidence>